<accession>A0A8J2T0K0</accession>
<gene>
    <name evidence="1" type="ORF">PECAL_5P24270</name>
</gene>
<dbReference type="Proteomes" id="UP000789595">
    <property type="component" value="Unassembled WGS sequence"/>
</dbReference>
<dbReference type="EMBL" id="CAKKNE010000005">
    <property type="protein sequence ID" value="CAH0377905.1"/>
    <property type="molecule type" value="Genomic_DNA"/>
</dbReference>
<sequence length="131" mass="15513">MAHYGRRVLQPALTASFRRQQIRRIRGPVRRIDLPGAKLKRPKTFGEKLYDWAFPAETPDEQRWRDYRRQLADDFLGQTDEIMSLHYGGKGDRMAQDNKLMGEIGKHGKTEEEAWRNYCAKLFDRDPKDFK</sequence>
<evidence type="ECO:0000313" key="2">
    <source>
        <dbReference type="Proteomes" id="UP000789595"/>
    </source>
</evidence>
<dbReference type="AlphaFoldDB" id="A0A8J2T0K0"/>
<keyword evidence="2" id="KW-1185">Reference proteome</keyword>
<reference evidence="1" key="1">
    <citation type="submission" date="2021-11" db="EMBL/GenBank/DDBJ databases">
        <authorList>
            <consortium name="Genoscope - CEA"/>
            <person name="William W."/>
        </authorList>
    </citation>
    <scope>NUCLEOTIDE SEQUENCE</scope>
</reference>
<proteinExistence type="predicted"/>
<organism evidence="1 2">
    <name type="scientific">Pelagomonas calceolata</name>
    <dbReference type="NCBI Taxonomy" id="35677"/>
    <lineage>
        <taxon>Eukaryota</taxon>
        <taxon>Sar</taxon>
        <taxon>Stramenopiles</taxon>
        <taxon>Ochrophyta</taxon>
        <taxon>Pelagophyceae</taxon>
        <taxon>Pelagomonadales</taxon>
        <taxon>Pelagomonadaceae</taxon>
        <taxon>Pelagomonas</taxon>
    </lineage>
</organism>
<name>A0A8J2T0K0_9STRA</name>
<comment type="caution">
    <text evidence="1">The sequence shown here is derived from an EMBL/GenBank/DDBJ whole genome shotgun (WGS) entry which is preliminary data.</text>
</comment>
<evidence type="ECO:0000313" key="1">
    <source>
        <dbReference type="EMBL" id="CAH0377905.1"/>
    </source>
</evidence>
<protein>
    <submittedName>
        <fullName evidence="1">Uncharacterized protein</fullName>
    </submittedName>
</protein>